<comment type="caution">
    <text evidence="5">The sequence shown here is derived from an EMBL/GenBank/DDBJ whole genome shotgun (WGS) entry which is preliminary data.</text>
</comment>
<dbReference type="GO" id="GO:0047922">
    <property type="term" value="F:gentisate 1,2-dioxygenase activity"/>
    <property type="evidence" value="ECO:0007669"/>
    <property type="project" value="UniProtKB-UniRule"/>
</dbReference>
<organism evidence="5 6">
    <name type="scientific">Noviherbaspirillum cavernae</name>
    <dbReference type="NCBI Taxonomy" id="2320862"/>
    <lineage>
        <taxon>Bacteria</taxon>
        <taxon>Pseudomonadati</taxon>
        <taxon>Pseudomonadota</taxon>
        <taxon>Betaproteobacteria</taxon>
        <taxon>Burkholderiales</taxon>
        <taxon>Oxalobacteraceae</taxon>
        <taxon>Noviherbaspirillum</taxon>
    </lineage>
</organism>
<evidence type="ECO:0000256" key="2">
    <source>
        <dbReference type="ARBA" id="ARBA00023002"/>
    </source>
</evidence>
<name>A0A418X6R8_9BURK</name>
<dbReference type="Proteomes" id="UP000285190">
    <property type="component" value="Unassembled WGS sequence"/>
</dbReference>
<dbReference type="PANTHER" id="PTHR41517">
    <property type="entry name" value="1,2-DIOXYGENASE PROTEIN-RELATED"/>
    <property type="match status" value="1"/>
</dbReference>
<evidence type="ECO:0000313" key="5">
    <source>
        <dbReference type="EMBL" id="RJG08173.1"/>
    </source>
</evidence>
<accession>A0A418X6R8</accession>
<dbReference type="AlphaFoldDB" id="A0A418X6R8"/>
<evidence type="ECO:0000256" key="1">
    <source>
        <dbReference type="ARBA" id="ARBA00022964"/>
    </source>
</evidence>
<sequence>METQKHPERERFYSRIGALNMTPLWESLHTLVPREPETPCVPALWRYQDVRPWLKQSGELISAEEAVRRVLVLENPALRGQSAITQSLYAGLQLILPGEIAPSHRHVQSALRFIVDGKGAYTTVDGERTTMHPGDFIITPSWTWHDHGNEGIAGVSEPVVWLDGLDIPMLRFFDAGFAENDSSHAQQVRRPEGNSFARFGYNMAPVRHAHSSATSPIFSYPYARSREALDTLQRQEAADAWHGFKMRYINPLTGGYPMPTIATYLQLLPKGFRGKTHRATDGAVYCVVEGRGTAHIGGQQFTFEPQDIFVVPSWAPLRLDADDDAVLFSYSDRPVHDALGILREAFLED</sequence>
<dbReference type="InterPro" id="IPR011960">
    <property type="entry name" value="Gentisate_dOase"/>
</dbReference>
<keyword evidence="2 5" id="KW-0560">Oxidoreductase</keyword>
<feature type="domain" description="Cupin type-2" evidence="4">
    <location>
        <begin position="92"/>
        <end position="151"/>
    </location>
</feature>
<protein>
    <recommendedName>
        <fullName evidence="3">Gentisate 1,2-dioxygenase</fullName>
        <ecNumber evidence="3">1.13.11.4</ecNumber>
    </recommendedName>
</protein>
<dbReference type="NCBIfam" id="TIGR02272">
    <property type="entry name" value="gentisate_1_2"/>
    <property type="match status" value="1"/>
</dbReference>
<dbReference type="EMBL" id="QYUN01000002">
    <property type="protein sequence ID" value="RJG08173.1"/>
    <property type="molecule type" value="Genomic_DNA"/>
</dbReference>
<proteinExistence type="predicted"/>
<dbReference type="PANTHER" id="PTHR41517:SF1">
    <property type="entry name" value="CUPIN"/>
    <property type="match status" value="1"/>
</dbReference>
<dbReference type="SUPFAM" id="SSF51182">
    <property type="entry name" value="RmlC-like cupins"/>
    <property type="match status" value="1"/>
</dbReference>
<dbReference type="InterPro" id="IPR014710">
    <property type="entry name" value="RmlC-like_jellyroll"/>
</dbReference>
<keyword evidence="1 5" id="KW-0223">Dioxygenase</keyword>
<dbReference type="CDD" id="cd06992">
    <property type="entry name" value="cupin_GDO-like_C"/>
    <property type="match status" value="1"/>
</dbReference>
<evidence type="ECO:0000256" key="3">
    <source>
        <dbReference type="NCBIfam" id="TIGR02272"/>
    </source>
</evidence>
<keyword evidence="6" id="KW-1185">Reference proteome</keyword>
<evidence type="ECO:0000259" key="4">
    <source>
        <dbReference type="Pfam" id="PF07883"/>
    </source>
</evidence>
<reference evidence="5 6" key="1">
    <citation type="submission" date="2018-09" db="EMBL/GenBank/DDBJ databases">
        <authorList>
            <person name="Zhu H."/>
        </authorList>
    </citation>
    <scope>NUCLEOTIDE SEQUENCE [LARGE SCALE GENOMIC DNA]</scope>
    <source>
        <strain evidence="5 6">K2R10-39</strain>
    </source>
</reference>
<evidence type="ECO:0000313" key="6">
    <source>
        <dbReference type="Proteomes" id="UP000285190"/>
    </source>
</evidence>
<dbReference type="RefSeq" id="WP_119742323.1">
    <property type="nucleotide sequence ID" value="NZ_QYUN01000002.1"/>
</dbReference>
<dbReference type="OrthoDB" id="285029at2"/>
<feature type="domain" description="Cupin type-2" evidence="4">
    <location>
        <begin position="266"/>
        <end position="324"/>
    </location>
</feature>
<dbReference type="EC" id="1.13.11.4" evidence="3"/>
<dbReference type="InterPro" id="IPR013096">
    <property type="entry name" value="Cupin_2"/>
</dbReference>
<gene>
    <name evidence="5" type="primary">gtdA</name>
    <name evidence="5" type="ORF">D3870_18000</name>
</gene>
<dbReference type="InterPro" id="IPR047183">
    <property type="entry name" value="GDO-like"/>
</dbReference>
<dbReference type="Pfam" id="PF07883">
    <property type="entry name" value="Cupin_2"/>
    <property type="match status" value="2"/>
</dbReference>
<dbReference type="InterPro" id="IPR011051">
    <property type="entry name" value="RmlC_Cupin_sf"/>
</dbReference>
<dbReference type="Gene3D" id="2.60.120.10">
    <property type="entry name" value="Jelly Rolls"/>
    <property type="match status" value="1"/>
</dbReference>
<dbReference type="CDD" id="cd02216">
    <property type="entry name" value="cupin_GDO-like_N"/>
    <property type="match status" value="1"/>
</dbReference>